<proteinExistence type="predicted"/>
<reference evidence="2 3" key="1">
    <citation type="submission" date="2017-05" db="EMBL/GenBank/DDBJ databases">
        <title>Thiocyanate degradation by Thiohalobacter thiocyanaticus FOKN1.</title>
        <authorList>
            <person name="Oshiki M."/>
            <person name="Fukushima T."/>
            <person name="Kawano S."/>
            <person name="Nakagawa J."/>
        </authorList>
    </citation>
    <scope>NUCLEOTIDE SEQUENCE [LARGE SCALE GENOMIC DNA]</scope>
    <source>
        <strain evidence="2 3">FOKN1</strain>
    </source>
</reference>
<dbReference type="AlphaFoldDB" id="A0A1Z4VPB4"/>
<dbReference type="Gene3D" id="2.40.10.220">
    <property type="entry name" value="predicted glycosyltransferase like domains"/>
    <property type="match status" value="1"/>
</dbReference>
<evidence type="ECO:0000259" key="1">
    <source>
        <dbReference type="Pfam" id="PF07238"/>
    </source>
</evidence>
<keyword evidence="3" id="KW-1185">Reference proteome</keyword>
<sequence length="141" mass="16324">MRSYIRHPCDIPIEFSEDTARYPRRERLSNISQGGLAFSAARPQRRGQILRLRIPDVQPPFEAPARVSWCNPVGEGYEVGVEFIMPGDEFRARMVEQVCYIEHYKRRVQALEGRELTGEEAAREWIAKYAARFPDLEGDEP</sequence>
<dbReference type="KEGG" id="ttc:FOKN1_0860"/>
<dbReference type="Pfam" id="PF07238">
    <property type="entry name" value="PilZ"/>
    <property type="match status" value="1"/>
</dbReference>
<dbReference type="InterPro" id="IPR009875">
    <property type="entry name" value="PilZ_domain"/>
</dbReference>
<accession>A0A1Z4VPB4</accession>
<evidence type="ECO:0000313" key="2">
    <source>
        <dbReference type="EMBL" id="BAZ93262.1"/>
    </source>
</evidence>
<protein>
    <submittedName>
        <fullName evidence="2">Type IV pilus assembly PilZ</fullName>
    </submittedName>
</protein>
<gene>
    <name evidence="2" type="ORF">FOKN1_0860</name>
</gene>
<dbReference type="RefSeq" id="WP_096365060.1">
    <property type="nucleotide sequence ID" value="NZ_AP018052.1"/>
</dbReference>
<name>A0A1Z4VPB4_9GAMM</name>
<dbReference type="OrthoDB" id="8906365at2"/>
<dbReference type="Proteomes" id="UP000218765">
    <property type="component" value="Chromosome"/>
</dbReference>
<dbReference type="GO" id="GO:0035438">
    <property type="term" value="F:cyclic-di-GMP binding"/>
    <property type="evidence" value="ECO:0007669"/>
    <property type="project" value="InterPro"/>
</dbReference>
<feature type="domain" description="PilZ" evidence="1">
    <location>
        <begin position="2"/>
        <end position="93"/>
    </location>
</feature>
<organism evidence="2 3">
    <name type="scientific">Thiohalobacter thiocyanaticus</name>
    <dbReference type="NCBI Taxonomy" id="585455"/>
    <lineage>
        <taxon>Bacteria</taxon>
        <taxon>Pseudomonadati</taxon>
        <taxon>Pseudomonadota</taxon>
        <taxon>Gammaproteobacteria</taxon>
        <taxon>Thiohalobacterales</taxon>
        <taxon>Thiohalobacteraceae</taxon>
        <taxon>Thiohalobacter</taxon>
    </lineage>
</organism>
<dbReference type="EMBL" id="AP018052">
    <property type="protein sequence ID" value="BAZ93262.1"/>
    <property type="molecule type" value="Genomic_DNA"/>
</dbReference>
<evidence type="ECO:0000313" key="3">
    <source>
        <dbReference type="Proteomes" id="UP000218765"/>
    </source>
</evidence>